<dbReference type="EMBL" id="LR796209">
    <property type="protein sequence ID" value="CAB4127339.1"/>
    <property type="molecule type" value="Genomic_DNA"/>
</dbReference>
<protein>
    <submittedName>
        <fullName evidence="2">Uncharacterized protein</fullName>
    </submittedName>
</protein>
<evidence type="ECO:0000313" key="2">
    <source>
        <dbReference type="EMBL" id="CAB4127339.1"/>
    </source>
</evidence>
<proteinExistence type="predicted"/>
<organism evidence="2">
    <name type="scientific">uncultured Caudovirales phage</name>
    <dbReference type="NCBI Taxonomy" id="2100421"/>
    <lineage>
        <taxon>Viruses</taxon>
        <taxon>Duplodnaviria</taxon>
        <taxon>Heunggongvirae</taxon>
        <taxon>Uroviricota</taxon>
        <taxon>Caudoviricetes</taxon>
        <taxon>Peduoviridae</taxon>
        <taxon>Maltschvirus</taxon>
        <taxon>Maltschvirus maltsch</taxon>
    </lineage>
</organism>
<name>A0A6J5L637_9CAUD</name>
<keyword evidence="1" id="KW-0175">Coiled coil</keyword>
<reference evidence="2" key="1">
    <citation type="submission" date="2020-04" db="EMBL/GenBank/DDBJ databases">
        <authorList>
            <person name="Chiriac C."/>
            <person name="Salcher M."/>
            <person name="Ghai R."/>
            <person name="Kavagutti S V."/>
        </authorList>
    </citation>
    <scope>NUCLEOTIDE SEQUENCE</scope>
</reference>
<evidence type="ECO:0000256" key="1">
    <source>
        <dbReference type="SAM" id="Coils"/>
    </source>
</evidence>
<accession>A0A6J5L637</accession>
<sequence>MANSALENTAKKMAIAAAAEQSILNAISGLRAEKGRLQGKINELDREIDDLVEVHQQAQRVADVATEDLIRTATISF</sequence>
<gene>
    <name evidence="2" type="ORF">UFOVP75_147</name>
</gene>
<feature type="coiled-coil region" evidence="1">
    <location>
        <begin position="27"/>
        <end position="61"/>
    </location>
</feature>